<dbReference type="Pfam" id="PF05569">
    <property type="entry name" value="Peptidase_M56"/>
    <property type="match status" value="1"/>
</dbReference>
<keyword evidence="5" id="KW-1185">Reference proteome</keyword>
<dbReference type="InterPro" id="IPR052173">
    <property type="entry name" value="Beta-lactam_resp_regulator"/>
</dbReference>
<accession>A0ABV1IA82</accession>
<gene>
    <name evidence="4" type="ORF">AAAU18_05170</name>
</gene>
<dbReference type="CDD" id="cd07341">
    <property type="entry name" value="M56_BlaR1_MecR1_like"/>
    <property type="match status" value="1"/>
</dbReference>
<protein>
    <submittedName>
        <fullName evidence="4">M56 family metallopeptidase</fullName>
    </submittedName>
</protein>
<reference evidence="4 5" key="1">
    <citation type="submission" date="2024-04" db="EMBL/GenBank/DDBJ databases">
        <title>Human intestinal bacterial collection.</title>
        <authorList>
            <person name="Pauvert C."/>
            <person name="Hitch T.C.A."/>
            <person name="Clavel T."/>
        </authorList>
    </citation>
    <scope>NUCLEOTIDE SEQUENCE [LARGE SCALE GENOMIC DNA]</scope>
    <source>
        <strain evidence="4 5">CLA-AA-H181</strain>
    </source>
</reference>
<feature type="transmembrane region" description="Helical" evidence="2">
    <location>
        <begin position="104"/>
        <end position="122"/>
    </location>
</feature>
<organism evidence="4 5">
    <name type="scientific">Coprococcus aceti</name>
    <dbReference type="NCBI Taxonomy" id="2981786"/>
    <lineage>
        <taxon>Bacteria</taxon>
        <taxon>Bacillati</taxon>
        <taxon>Bacillota</taxon>
        <taxon>Clostridia</taxon>
        <taxon>Lachnospirales</taxon>
        <taxon>Lachnospiraceae</taxon>
        <taxon>Coprococcus</taxon>
    </lineage>
</organism>
<dbReference type="PANTHER" id="PTHR34978:SF3">
    <property type="entry name" value="SLR0241 PROTEIN"/>
    <property type="match status" value="1"/>
</dbReference>
<feature type="coiled-coil region" evidence="1">
    <location>
        <begin position="461"/>
        <end position="506"/>
    </location>
</feature>
<proteinExistence type="predicted"/>
<feature type="transmembrane region" description="Helical" evidence="2">
    <location>
        <begin position="32"/>
        <end position="49"/>
    </location>
</feature>
<evidence type="ECO:0000256" key="1">
    <source>
        <dbReference type="SAM" id="Coils"/>
    </source>
</evidence>
<feature type="transmembrane region" description="Helical" evidence="2">
    <location>
        <begin position="207"/>
        <end position="229"/>
    </location>
</feature>
<keyword evidence="2" id="KW-1133">Transmembrane helix</keyword>
<sequence length="515" mass="58250">MSLLQMSVAGAVMIMVITVIRALAINRLPKKTFLILWGITIIRLLIPFSCPSKFSIYSLLGKKTVSDINETPAVRFMPINTQGPVSTQAPQSQIPALTISAWDIIWVAGLVLYAVFFISAYIRCYREFQTSLPVENAFARRWLETHNLKRKLSIRQSDLISAPLTFGVWHPVILMPKKTDWENEDTLCYVLGHEFIHIRRFDTVTKFLLITTVCIHWFNPLVWIMYFLANRDIELSCDEAVIHHFGGTSRASYAKALISMEETKGGFMPLCNHFSRNAIEERITAIMKTKKTTIISLAVAMVLVTGTVTVFATSAKGDESSTVTEATDTTNTTFSDTVDTETIMSYINPDDGKTYYSFDNGKTFEAMTDAEFEEKFPTPDIEWWTYDEYKAWLENEKVELKSIIGSSYISGGKKYVWTQDRVNETIAMYEGILEDIKNGAKYSKSIDGQDDEMVSYNPADIAQTKESLKSIERTMTDCQDEVSESVAQTNESLKSIERTVTDCQDEVSEFQATAN</sequence>
<evidence type="ECO:0000256" key="2">
    <source>
        <dbReference type="SAM" id="Phobius"/>
    </source>
</evidence>
<comment type="caution">
    <text evidence="4">The sequence shown here is derived from an EMBL/GenBank/DDBJ whole genome shotgun (WGS) entry which is preliminary data.</text>
</comment>
<keyword evidence="2" id="KW-0472">Membrane</keyword>
<feature type="transmembrane region" description="Helical" evidence="2">
    <location>
        <begin position="6"/>
        <end position="25"/>
    </location>
</feature>
<dbReference type="RefSeq" id="WP_349092930.1">
    <property type="nucleotide sequence ID" value="NZ_JBBNGJ010000003.1"/>
</dbReference>
<dbReference type="InterPro" id="IPR008756">
    <property type="entry name" value="Peptidase_M56"/>
</dbReference>
<name>A0ABV1IA82_9FIRM</name>
<feature type="domain" description="Peptidase M56" evidence="3">
    <location>
        <begin position="2"/>
        <end position="286"/>
    </location>
</feature>
<evidence type="ECO:0000313" key="5">
    <source>
        <dbReference type="Proteomes" id="UP001494672"/>
    </source>
</evidence>
<keyword evidence="2" id="KW-0812">Transmembrane</keyword>
<keyword evidence="1" id="KW-0175">Coiled coil</keyword>
<evidence type="ECO:0000313" key="4">
    <source>
        <dbReference type="EMBL" id="MEQ2592303.1"/>
    </source>
</evidence>
<evidence type="ECO:0000259" key="3">
    <source>
        <dbReference type="Pfam" id="PF05569"/>
    </source>
</evidence>
<dbReference type="EMBL" id="JBBNGJ010000003">
    <property type="protein sequence ID" value="MEQ2592303.1"/>
    <property type="molecule type" value="Genomic_DNA"/>
</dbReference>
<dbReference type="Proteomes" id="UP001494672">
    <property type="component" value="Unassembled WGS sequence"/>
</dbReference>
<dbReference type="PANTHER" id="PTHR34978">
    <property type="entry name" value="POSSIBLE SENSOR-TRANSDUCER PROTEIN BLAR"/>
    <property type="match status" value="1"/>
</dbReference>